<organism evidence="1 2">
    <name type="scientific">Phytophthora citrophthora</name>
    <dbReference type="NCBI Taxonomy" id="4793"/>
    <lineage>
        <taxon>Eukaryota</taxon>
        <taxon>Sar</taxon>
        <taxon>Stramenopiles</taxon>
        <taxon>Oomycota</taxon>
        <taxon>Peronosporomycetes</taxon>
        <taxon>Peronosporales</taxon>
        <taxon>Peronosporaceae</taxon>
        <taxon>Phytophthora</taxon>
    </lineage>
</organism>
<evidence type="ECO:0000313" key="1">
    <source>
        <dbReference type="EMBL" id="KAK1938784.1"/>
    </source>
</evidence>
<evidence type="ECO:0000313" key="2">
    <source>
        <dbReference type="Proteomes" id="UP001259832"/>
    </source>
</evidence>
<dbReference type="AlphaFoldDB" id="A0AAD9LKP8"/>
<comment type="caution">
    <text evidence="1">The sequence shown here is derived from an EMBL/GenBank/DDBJ whole genome shotgun (WGS) entry which is preliminary data.</text>
</comment>
<proteinExistence type="predicted"/>
<sequence length="62" mass="6220">MEVGSVAGVPTVPNSHKAEASVVPMEAVVGALSLTAASSRSTRACVTHMVEIVVAAFPIAKS</sequence>
<keyword evidence="2" id="KW-1185">Reference proteome</keyword>
<gene>
    <name evidence="1" type="ORF">P3T76_008859</name>
</gene>
<protein>
    <submittedName>
        <fullName evidence="1">Uncharacterized protein</fullName>
    </submittedName>
</protein>
<accession>A0AAD9LKP8</accession>
<dbReference type="Proteomes" id="UP001259832">
    <property type="component" value="Unassembled WGS sequence"/>
</dbReference>
<dbReference type="EMBL" id="JASMQC010000017">
    <property type="protein sequence ID" value="KAK1938784.1"/>
    <property type="molecule type" value="Genomic_DNA"/>
</dbReference>
<reference evidence="1" key="1">
    <citation type="submission" date="2023-08" db="EMBL/GenBank/DDBJ databases">
        <title>Reference Genome Resource for the Citrus Pathogen Phytophthora citrophthora.</title>
        <authorList>
            <person name="Moller H."/>
            <person name="Coetzee B."/>
            <person name="Rose L.J."/>
            <person name="Van Niekerk J.M."/>
        </authorList>
    </citation>
    <scope>NUCLEOTIDE SEQUENCE</scope>
    <source>
        <strain evidence="1">STE-U-9442</strain>
    </source>
</reference>
<name>A0AAD9LKP8_9STRA</name>